<proteinExistence type="predicted"/>
<gene>
    <name evidence="1" type="ORF">RhiirC2_711029</name>
</gene>
<reference evidence="1 2" key="2">
    <citation type="submission" date="2017-10" db="EMBL/GenBank/DDBJ databases">
        <title>Extensive intraspecific genome diversity in a model arbuscular mycorrhizal fungus.</title>
        <authorList>
            <person name="Chen E.C.H."/>
            <person name="Morin E."/>
            <person name="Baudet D."/>
            <person name="Noel J."/>
            <person name="Ndikumana S."/>
            <person name="Charron P."/>
            <person name="St-Onge C."/>
            <person name="Giorgi J."/>
            <person name="Grigoriev I.V."/>
            <person name="Roux C."/>
            <person name="Martin F.M."/>
            <person name="Corradi N."/>
        </authorList>
    </citation>
    <scope>NUCLEOTIDE SEQUENCE [LARGE SCALE GENOMIC DNA]</scope>
    <source>
        <strain evidence="1 2">C2</strain>
    </source>
</reference>
<evidence type="ECO:0000313" key="1">
    <source>
        <dbReference type="EMBL" id="PKK71560.1"/>
    </source>
</evidence>
<dbReference type="AlphaFoldDB" id="A0A2N1NCN7"/>
<dbReference type="EMBL" id="LLXL01000509">
    <property type="protein sequence ID" value="PKK71560.1"/>
    <property type="molecule type" value="Genomic_DNA"/>
</dbReference>
<name>A0A2N1NCN7_9GLOM</name>
<reference evidence="1 2" key="1">
    <citation type="submission" date="2016-04" db="EMBL/GenBank/DDBJ databases">
        <title>Genome analyses suggest a sexual origin of heterokaryosis in a supposedly ancient asexual fungus.</title>
        <authorList>
            <person name="Ropars J."/>
            <person name="Sedzielewska K."/>
            <person name="Noel J."/>
            <person name="Charron P."/>
            <person name="Farinelli L."/>
            <person name="Marton T."/>
            <person name="Kruger M."/>
            <person name="Pelin A."/>
            <person name="Brachmann A."/>
            <person name="Corradi N."/>
        </authorList>
    </citation>
    <scope>NUCLEOTIDE SEQUENCE [LARGE SCALE GENOMIC DNA]</scope>
    <source>
        <strain evidence="1 2">C2</strain>
    </source>
</reference>
<organism evidence="1 2">
    <name type="scientific">Rhizophagus irregularis</name>
    <dbReference type="NCBI Taxonomy" id="588596"/>
    <lineage>
        <taxon>Eukaryota</taxon>
        <taxon>Fungi</taxon>
        <taxon>Fungi incertae sedis</taxon>
        <taxon>Mucoromycota</taxon>
        <taxon>Glomeromycotina</taxon>
        <taxon>Glomeromycetes</taxon>
        <taxon>Glomerales</taxon>
        <taxon>Glomeraceae</taxon>
        <taxon>Rhizophagus</taxon>
    </lineage>
</organism>
<dbReference type="Proteomes" id="UP000233469">
    <property type="component" value="Unassembled WGS sequence"/>
</dbReference>
<protein>
    <submittedName>
        <fullName evidence="1">Uncharacterized protein</fullName>
    </submittedName>
</protein>
<sequence>IQKCDVSAGHISQDIIREMLMQITFGQITVNIYIATKATAPKTRKPETNNYVGILEQFLEKCNLSASSTSEQLSEHAPELDALLPDWMARRYVKKENLTIEGKAEYCAKAGDFVDIIANHWAVGPKNKDEKEIVASVSRQSTFRVKLAEGGIDSAIIKAFAKDKELIQDSNKIQKKRIKKRMANPDRIPIHFFLANVQKRIQNMDVSKIPTREDLADVIVMLSMRPSEFRSNISSN</sequence>
<evidence type="ECO:0000313" key="2">
    <source>
        <dbReference type="Proteomes" id="UP000233469"/>
    </source>
</evidence>
<accession>A0A2N1NCN7</accession>
<dbReference type="VEuPathDB" id="FungiDB:RhiirA1_402849"/>
<feature type="non-terminal residue" evidence="1">
    <location>
        <position position="1"/>
    </location>
</feature>
<dbReference type="VEuPathDB" id="FungiDB:FUN_013692"/>
<comment type="caution">
    <text evidence="1">The sequence shown here is derived from an EMBL/GenBank/DDBJ whole genome shotgun (WGS) entry which is preliminary data.</text>
</comment>